<accession>A0AAV9USU5</accession>
<feature type="domain" description="WSC" evidence="2">
    <location>
        <begin position="1"/>
        <end position="68"/>
    </location>
</feature>
<feature type="domain" description="WSC" evidence="2">
    <location>
        <begin position="80"/>
        <end position="177"/>
    </location>
</feature>
<dbReference type="InterPro" id="IPR002889">
    <property type="entry name" value="WSC_carb-bd"/>
</dbReference>
<name>A0AAV9USU5_9PEZI</name>
<reference evidence="4 5" key="1">
    <citation type="submission" date="2019-10" db="EMBL/GenBank/DDBJ databases">
        <authorList>
            <person name="Palmer J.M."/>
        </authorList>
    </citation>
    <scope>NUCLEOTIDE SEQUENCE [LARGE SCALE GENOMIC DNA]</scope>
    <source>
        <strain evidence="4 5">TWF696</strain>
    </source>
</reference>
<dbReference type="SUPFAM" id="SSF56988">
    <property type="entry name" value="Anthrax protective antigen"/>
    <property type="match status" value="1"/>
</dbReference>
<keyword evidence="1" id="KW-0677">Repeat</keyword>
<evidence type="ECO:0000259" key="2">
    <source>
        <dbReference type="PROSITE" id="PS51212"/>
    </source>
</evidence>
<dbReference type="PANTHER" id="PTHR45964:SF9">
    <property type="entry name" value="SULFOTRANSFERASE"/>
    <property type="match status" value="1"/>
</dbReference>
<dbReference type="PANTHER" id="PTHR45964">
    <property type="entry name" value="WSCD FAMILY MEMBER CG9164"/>
    <property type="match status" value="1"/>
</dbReference>
<feature type="domain" description="PA14" evidence="3">
    <location>
        <begin position="214"/>
        <end position="379"/>
    </location>
</feature>
<dbReference type="SMART" id="SM00321">
    <property type="entry name" value="WSC"/>
    <property type="match status" value="2"/>
</dbReference>
<dbReference type="Pfam" id="PF10528">
    <property type="entry name" value="GLEYA"/>
    <property type="match status" value="1"/>
</dbReference>
<dbReference type="Pfam" id="PF01822">
    <property type="entry name" value="WSC"/>
    <property type="match status" value="2"/>
</dbReference>
<dbReference type="Proteomes" id="UP001375240">
    <property type="component" value="Unassembled WGS sequence"/>
</dbReference>
<dbReference type="AlphaFoldDB" id="A0AAV9USU5"/>
<dbReference type="PROSITE" id="PS51212">
    <property type="entry name" value="WSC"/>
    <property type="match status" value="2"/>
</dbReference>
<gene>
    <name evidence="4" type="ORF">TWF696_006937</name>
</gene>
<dbReference type="Gene3D" id="2.60.120.1560">
    <property type="match status" value="1"/>
</dbReference>
<dbReference type="PROSITE" id="PS51820">
    <property type="entry name" value="PA14"/>
    <property type="match status" value="1"/>
</dbReference>
<keyword evidence="5" id="KW-1185">Reference proteome</keyword>
<evidence type="ECO:0000313" key="5">
    <source>
        <dbReference type="Proteomes" id="UP001375240"/>
    </source>
</evidence>
<proteinExistence type="predicted"/>
<evidence type="ECO:0000259" key="3">
    <source>
        <dbReference type="PROSITE" id="PS51820"/>
    </source>
</evidence>
<organism evidence="4 5">
    <name type="scientific">Orbilia brochopaga</name>
    <dbReference type="NCBI Taxonomy" id="3140254"/>
    <lineage>
        <taxon>Eukaryota</taxon>
        <taxon>Fungi</taxon>
        <taxon>Dikarya</taxon>
        <taxon>Ascomycota</taxon>
        <taxon>Pezizomycotina</taxon>
        <taxon>Orbiliomycetes</taxon>
        <taxon>Orbiliales</taxon>
        <taxon>Orbiliaceae</taxon>
        <taxon>Orbilia</taxon>
    </lineage>
</organism>
<comment type="caution">
    <text evidence="4">The sequence shown here is derived from an EMBL/GenBank/DDBJ whole genome shotgun (WGS) entry which is preliminary data.</text>
</comment>
<dbReference type="InterPro" id="IPR018871">
    <property type="entry name" value="GLEYA_adhesin_domain"/>
</dbReference>
<evidence type="ECO:0000256" key="1">
    <source>
        <dbReference type="ARBA" id="ARBA00022737"/>
    </source>
</evidence>
<dbReference type="EMBL" id="JAVHNQ010000005">
    <property type="protein sequence ID" value="KAK6346830.1"/>
    <property type="molecule type" value="Genomic_DNA"/>
</dbReference>
<protein>
    <submittedName>
        <fullName evidence="4">Uncharacterized protein</fullName>
    </submittedName>
</protein>
<sequence length="387" mass="42756">MTPEICQAICKNNGYRYAGLEYYYECYCGSALPSQTYEESQNVCTLPCNGDPDKICGGKKGLSIYRDENYPAPSPYPVAGYIPFGCHRDAYQDVGRILTEKQNLPGSTMTPQLCLTTCGDGGYPFAGVEYGSECWCGSKLTYPPPSPSDTPKCETRCKGDSSLTCGGNAAIEIYYNNNLDTMQVCGLIPDTSCNNIGINFEVYSHDFPNDSPGYGYTKFDVEYFNTKAQNQEFEGNGVTSALGPIYVSTEGAPITIYDYNRGNGDFFAVLHTGYLFAPVDGTYIFIFTNVDDIAYLWFGDNSLDDNWTHDNANLRQTLINWHYPTAAPDIPERFTTPPLTAGNYYHFRVLLGNGQGISTFTARIVGPNGQEINPKPYFVTQVCESSK</sequence>
<dbReference type="InterPro" id="IPR051589">
    <property type="entry name" value="Sialate-O-sulfotransferase"/>
</dbReference>
<dbReference type="InterPro" id="IPR037524">
    <property type="entry name" value="PA14/GLEYA"/>
</dbReference>
<evidence type="ECO:0000313" key="4">
    <source>
        <dbReference type="EMBL" id="KAK6346830.1"/>
    </source>
</evidence>